<keyword evidence="1" id="KW-0647">Proteasome</keyword>
<dbReference type="EnsemblMetazoa" id="RPRC009301-RA">
    <property type="protein sequence ID" value="RPRC009301-PA"/>
    <property type="gene ID" value="RPRC009301"/>
</dbReference>
<protein>
    <submittedName>
        <fullName evidence="2">Uncharacterized protein</fullName>
    </submittedName>
</protein>
<accession>T1HZ31</accession>
<name>T1HZ31_RHOPR</name>
<dbReference type="eggNOG" id="KOG0181">
    <property type="taxonomic scope" value="Eukaryota"/>
</dbReference>
<dbReference type="GO" id="GO:0005839">
    <property type="term" value="C:proteasome core complex"/>
    <property type="evidence" value="ECO:0007669"/>
    <property type="project" value="InterPro"/>
</dbReference>
<dbReference type="InterPro" id="IPR029055">
    <property type="entry name" value="Ntn_hydrolases_N"/>
</dbReference>
<dbReference type="Gene3D" id="3.60.20.10">
    <property type="entry name" value="Glutamine Phosphoribosylpyrophosphate, subunit 1, domain 1"/>
    <property type="match status" value="1"/>
</dbReference>
<proteinExistence type="predicted"/>
<dbReference type="GO" id="GO:0051603">
    <property type="term" value="P:proteolysis involved in protein catabolic process"/>
    <property type="evidence" value="ECO:0007669"/>
    <property type="project" value="InterPro"/>
</dbReference>
<dbReference type="InterPro" id="IPR050115">
    <property type="entry name" value="Proteasome_alpha"/>
</dbReference>
<dbReference type="Proteomes" id="UP000015103">
    <property type="component" value="Unassembled WGS sequence"/>
</dbReference>
<dbReference type="VEuPathDB" id="VectorBase:RPRC009301"/>
<evidence type="ECO:0000313" key="2">
    <source>
        <dbReference type="EnsemblMetazoa" id="RPRC009301-PA"/>
    </source>
</evidence>
<dbReference type="HOGENOM" id="CLU_835008_0_0_1"/>
<dbReference type="Pfam" id="PF00227">
    <property type="entry name" value="Proteasome"/>
    <property type="match status" value="1"/>
</dbReference>
<dbReference type="EMBL" id="ACPB03014199">
    <property type="status" value="NOT_ANNOTATED_CDS"/>
    <property type="molecule type" value="Genomic_DNA"/>
</dbReference>
<dbReference type="InParanoid" id="T1HZ31"/>
<dbReference type="PANTHER" id="PTHR11599">
    <property type="entry name" value="PROTEASOME SUBUNIT ALPHA/BETA"/>
    <property type="match status" value="1"/>
</dbReference>
<reference evidence="2" key="1">
    <citation type="submission" date="2015-05" db="UniProtKB">
        <authorList>
            <consortium name="EnsemblMetazoa"/>
        </authorList>
    </citation>
    <scope>IDENTIFICATION</scope>
</reference>
<dbReference type="EMBL" id="ACPB03014197">
    <property type="status" value="NOT_ANNOTATED_CDS"/>
    <property type="molecule type" value="Genomic_DNA"/>
</dbReference>
<dbReference type="EMBL" id="ACPB03014198">
    <property type="status" value="NOT_ANNOTATED_CDS"/>
    <property type="molecule type" value="Genomic_DNA"/>
</dbReference>
<dbReference type="EMBL" id="ACPB03014196">
    <property type="status" value="NOT_ANNOTATED_CDS"/>
    <property type="molecule type" value="Genomic_DNA"/>
</dbReference>
<keyword evidence="3" id="KW-1185">Reference proteome</keyword>
<dbReference type="InterPro" id="IPR001353">
    <property type="entry name" value="Proteasome_sua/b"/>
</dbReference>
<dbReference type="STRING" id="13249.T1HZ31"/>
<dbReference type="AlphaFoldDB" id="T1HZ31"/>
<sequence length="333" mass="38491">MLNNRVSSTIYKLAKTRLIQFTDREERRQCDRFLVNYKDFQIFQKSLVARFPSGVRYTRHIYAKGGYGCAGVYSNRGVLPFGVTLLISGWYDCKHTLFQCVAYYAWKAKAIGKNYFNETTFLEIRGVPLFSVSLLISEWDDGKPSLFQCDPSVVYYDWKSIAIGKSYIYKKAFLVIRCLFLKSNTRSYEDLETVEKNMGKCLLGECWDVTKFPYFTVATYQECTRYKAIVQIVGYQHLEEMARSRLSFIGQNEPQLKVDMVMEEYIQTGFFETLEMEDAVHSANLTLKERFEGQTTAHNIEVGVCSEAGFRVLDSITKRIPCELKETVILPGK</sequence>
<organism evidence="2 3">
    <name type="scientific">Rhodnius prolixus</name>
    <name type="common">Triatomid bug</name>
    <dbReference type="NCBI Taxonomy" id="13249"/>
    <lineage>
        <taxon>Eukaryota</taxon>
        <taxon>Metazoa</taxon>
        <taxon>Ecdysozoa</taxon>
        <taxon>Arthropoda</taxon>
        <taxon>Hexapoda</taxon>
        <taxon>Insecta</taxon>
        <taxon>Pterygota</taxon>
        <taxon>Neoptera</taxon>
        <taxon>Paraneoptera</taxon>
        <taxon>Hemiptera</taxon>
        <taxon>Heteroptera</taxon>
        <taxon>Panheteroptera</taxon>
        <taxon>Cimicomorpha</taxon>
        <taxon>Reduviidae</taxon>
        <taxon>Triatominae</taxon>
        <taxon>Rhodnius</taxon>
    </lineage>
</organism>
<evidence type="ECO:0000256" key="1">
    <source>
        <dbReference type="ARBA" id="ARBA00022942"/>
    </source>
</evidence>
<dbReference type="SUPFAM" id="SSF56235">
    <property type="entry name" value="N-terminal nucleophile aminohydrolases (Ntn hydrolases)"/>
    <property type="match status" value="2"/>
</dbReference>
<evidence type="ECO:0000313" key="3">
    <source>
        <dbReference type="Proteomes" id="UP000015103"/>
    </source>
</evidence>